<dbReference type="Pfam" id="PF24807">
    <property type="entry name" value="WD40_CDC20-Fz"/>
    <property type="match status" value="1"/>
</dbReference>
<proteinExistence type="inferred from homology"/>
<evidence type="ECO:0000256" key="5">
    <source>
        <dbReference type="ARBA" id="ARBA00022776"/>
    </source>
</evidence>
<reference evidence="9" key="1">
    <citation type="submission" date="2023-07" db="EMBL/GenBank/DDBJ databases">
        <authorList>
            <consortium name="AG Swart"/>
            <person name="Singh M."/>
            <person name="Singh A."/>
            <person name="Seah K."/>
            <person name="Emmerich C."/>
        </authorList>
    </citation>
    <scope>NUCLEOTIDE SEQUENCE</scope>
    <source>
        <strain evidence="9">DP1</strain>
    </source>
</reference>
<gene>
    <name evidence="9" type="ORF">ECRASSUSDP1_LOCUS6863</name>
</gene>
<comment type="caution">
    <text evidence="9">The sequence shown here is derived from an EMBL/GenBank/DDBJ whole genome shotgun (WGS) entry which is preliminary data.</text>
</comment>
<name>A0AAD1UB87_EUPCR</name>
<dbReference type="InterPro" id="IPR019775">
    <property type="entry name" value="WD40_repeat_CS"/>
</dbReference>
<dbReference type="PROSITE" id="PS50294">
    <property type="entry name" value="WD_REPEATS_REGION"/>
    <property type="match status" value="1"/>
</dbReference>
<keyword evidence="3" id="KW-0132">Cell division</keyword>
<dbReference type="EMBL" id="CAMPGE010006668">
    <property type="protein sequence ID" value="CAI2365543.1"/>
    <property type="molecule type" value="Genomic_DNA"/>
</dbReference>
<keyword evidence="6" id="KW-0131">Cell cycle</keyword>
<evidence type="ECO:0000313" key="10">
    <source>
        <dbReference type="Proteomes" id="UP001295684"/>
    </source>
</evidence>
<evidence type="ECO:0000256" key="3">
    <source>
        <dbReference type="ARBA" id="ARBA00022618"/>
    </source>
</evidence>
<dbReference type="GO" id="GO:1990757">
    <property type="term" value="F:ubiquitin ligase activator activity"/>
    <property type="evidence" value="ECO:0007669"/>
    <property type="project" value="TreeGrafter"/>
</dbReference>
<dbReference type="Gene3D" id="2.130.10.10">
    <property type="entry name" value="YVTN repeat-like/Quinoprotein amine dehydrogenase"/>
    <property type="match status" value="1"/>
</dbReference>
<dbReference type="InterPro" id="IPR036322">
    <property type="entry name" value="WD40_repeat_dom_sf"/>
</dbReference>
<dbReference type="Proteomes" id="UP001295684">
    <property type="component" value="Unassembled WGS sequence"/>
</dbReference>
<dbReference type="PANTHER" id="PTHR19918:SF8">
    <property type="entry name" value="FI02843P"/>
    <property type="match status" value="1"/>
</dbReference>
<keyword evidence="10" id="KW-1185">Reference proteome</keyword>
<dbReference type="InterPro" id="IPR001680">
    <property type="entry name" value="WD40_rpt"/>
</dbReference>
<dbReference type="PROSITE" id="PS50082">
    <property type="entry name" value="WD_REPEATS_2"/>
    <property type="match status" value="1"/>
</dbReference>
<comment type="similarity">
    <text evidence="1">Belongs to the WD repeat CDC20/Fizzy family.</text>
</comment>
<dbReference type="GO" id="GO:0051301">
    <property type="term" value="P:cell division"/>
    <property type="evidence" value="ECO:0007669"/>
    <property type="project" value="UniProtKB-KW"/>
</dbReference>
<dbReference type="PANTHER" id="PTHR19918">
    <property type="entry name" value="CELL DIVISION CYCLE 20 CDC20 FIZZY -RELATED"/>
    <property type="match status" value="1"/>
</dbReference>
<protein>
    <recommendedName>
        <fullName evidence="8">CDC20/Fizzy WD40 domain-containing protein</fullName>
    </recommendedName>
</protein>
<dbReference type="GO" id="GO:0010997">
    <property type="term" value="F:anaphase-promoting complex binding"/>
    <property type="evidence" value="ECO:0007669"/>
    <property type="project" value="InterPro"/>
</dbReference>
<sequence>MKRSIGLGALFRINDSTQENGEEFIDTLSSSAHKKRSMRISRPFKRNILRFNKSNIQGDRDKALKRSSLRLKNLPSCNIYVKPVEKVTKIYSKRALEAPNMTDDFYLNLLDWSKENVIAIGLECCVFLLNDSNNQISQIIPSNGKTLITSVSWMTICKNRLAIGLNNGRVEIWDTDKLQRIRTLKGHSKRVSALSWNCNILSTGSLDSLILSHDVRDKSHLIDQFKYHSKEVCGLKWSPDGIQLASGSNDNHLCIWDINIMKRPKFALKSHKAAVKALSWASQDKNLLVSGGGKLDKSIKFWDTEEGTEIYSLRTNGQVCSLLWSDNSRELVTSHGYEKSQFFVWKYLPHKPEMPLVQTGELIGHKSRILHTTLSPNGSTVASTSPEDQTLRFWRVFDKKSEFPFSDFIGPSSFFKNVFR</sequence>
<feature type="repeat" description="WD" evidence="7">
    <location>
        <begin position="225"/>
        <end position="259"/>
    </location>
</feature>
<dbReference type="GO" id="GO:0031145">
    <property type="term" value="P:anaphase-promoting complex-dependent catabolic process"/>
    <property type="evidence" value="ECO:0007669"/>
    <property type="project" value="TreeGrafter"/>
</dbReference>
<dbReference type="InterPro" id="IPR033010">
    <property type="entry name" value="Cdc20/Fizzy"/>
</dbReference>
<feature type="domain" description="CDC20/Fizzy WD40" evidence="8">
    <location>
        <begin position="96"/>
        <end position="394"/>
    </location>
</feature>
<evidence type="ECO:0000256" key="7">
    <source>
        <dbReference type="PROSITE-ProRule" id="PRU00221"/>
    </source>
</evidence>
<dbReference type="SMART" id="SM00320">
    <property type="entry name" value="WD40"/>
    <property type="match status" value="6"/>
</dbReference>
<keyword evidence="2 7" id="KW-0853">WD repeat</keyword>
<dbReference type="AlphaFoldDB" id="A0AAD1UB87"/>
<evidence type="ECO:0000259" key="8">
    <source>
        <dbReference type="Pfam" id="PF24807"/>
    </source>
</evidence>
<dbReference type="GO" id="GO:0005680">
    <property type="term" value="C:anaphase-promoting complex"/>
    <property type="evidence" value="ECO:0007669"/>
    <property type="project" value="TreeGrafter"/>
</dbReference>
<dbReference type="InterPro" id="IPR056150">
    <property type="entry name" value="WD40_CDC20-Fz"/>
</dbReference>
<accession>A0AAD1UB87</accession>
<evidence type="ECO:0000256" key="6">
    <source>
        <dbReference type="ARBA" id="ARBA00023306"/>
    </source>
</evidence>
<dbReference type="GO" id="GO:1905786">
    <property type="term" value="P:positive regulation of anaphase-promoting complex-dependent catabolic process"/>
    <property type="evidence" value="ECO:0007669"/>
    <property type="project" value="TreeGrafter"/>
</dbReference>
<organism evidence="9 10">
    <name type="scientific">Euplotes crassus</name>
    <dbReference type="NCBI Taxonomy" id="5936"/>
    <lineage>
        <taxon>Eukaryota</taxon>
        <taxon>Sar</taxon>
        <taxon>Alveolata</taxon>
        <taxon>Ciliophora</taxon>
        <taxon>Intramacronucleata</taxon>
        <taxon>Spirotrichea</taxon>
        <taxon>Hypotrichia</taxon>
        <taxon>Euplotida</taxon>
        <taxon>Euplotidae</taxon>
        <taxon>Moneuplotes</taxon>
    </lineage>
</organism>
<keyword evidence="5" id="KW-0498">Mitosis</keyword>
<evidence type="ECO:0000256" key="4">
    <source>
        <dbReference type="ARBA" id="ARBA00022737"/>
    </source>
</evidence>
<dbReference type="InterPro" id="IPR015943">
    <property type="entry name" value="WD40/YVTN_repeat-like_dom_sf"/>
</dbReference>
<dbReference type="SUPFAM" id="SSF50978">
    <property type="entry name" value="WD40 repeat-like"/>
    <property type="match status" value="1"/>
</dbReference>
<evidence type="ECO:0000256" key="2">
    <source>
        <dbReference type="ARBA" id="ARBA00022574"/>
    </source>
</evidence>
<dbReference type="PROSITE" id="PS00678">
    <property type="entry name" value="WD_REPEATS_1"/>
    <property type="match status" value="1"/>
</dbReference>
<evidence type="ECO:0000313" key="9">
    <source>
        <dbReference type="EMBL" id="CAI2365543.1"/>
    </source>
</evidence>
<evidence type="ECO:0000256" key="1">
    <source>
        <dbReference type="ARBA" id="ARBA00006445"/>
    </source>
</evidence>
<keyword evidence="4" id="KW-0677">Repeat</keyword>